<proteinExistence type="predicted"/>
<accession>A0A223NWR5</accession>
<dbReference type="EMBL" id="CP022743">
    <property type="protein sequence ID" value="ASU34144.1"/>
    <property type="molecule type" value="Genomic_DNA"/>
</dbReference>
<sequence>MKIPKDHKNQIMKKLKLLSAIFLLAVIASCSKNSVKPNTPGKKDSTTTTGVTVNGGPGVYAVGHDASKVNPGNLSRFATLWKNGKAYRLSDGNFNATGNSVYADDKDVYVAGFETNSAGIKVAKLWVNGVGTNLTDGKYEAVASSVFVYNGKVYVAGYEVSDYDASGGFYKSVARLWINKVASTLNGGALASSVYIYKNDVYVTGSTYEANAVIWKNGVLTALNGSGAQDYPPTSIFVAQDHVYVTGQGYPTGSLDAKWFLKLDSVGKAYLKTGNFINGSYVYGFPYHIAVVWKDGKADNPVIGDNYQALTYASAVFVSGGDVYIAGGNQIGVATLWKNGVNTDLTAYTSPSLAYSVYVNGSDVYVSGMGTNANGKRVATIWKNGVATNIGSSDNDASTPGQIGGGVANSVFVVQ</sequence>
<reference evidence="2 3" key="1">
    <citation type="submission" date="2017-08" db="EMBL/GenBank/DDBJ databases">
        <title>Complete genome sequence of Mucilaginibacter sp. strain BJC16-A31.</title>
        <authorList>
            <consortium name="Henan University of Science and Technology"/>
            <person name="You X."/>
        </authorList>
    </citation>
    <scope>NUCLEOTIDE SEQUENCE [LARGE SCALE GENOMIC DNA]</scope>
    <source>
        <strain evidence="2 3">BJC16-A31</strain>
    </source>
</reference>
<feature type="chain" id="PRO_5012781754" evidence="1">
    <location>
        <begin position="33"/>
        <end position="415"/>
    </location>
</feature>
<evidence type="ECO:0000313" key="2">
    <source>
        <dbReference type="EMBL" id="ASU34144.1"/>
    </source>
</evidence>
<evidence type="ECO:0000256" key="1">
    <source>
        <dbReference type="SAM" id="SignalP"/>
    </source>
</evidence>
<dbReference type="SUPFAM" id="SSF50965">
    <property type="entry name" value="Galactose oxidase, central domain"/>
    <property type="match status" value="1"/>
</dbReference>
<dbReference type="KEGG" id="muc:MuYL_2255"/>
<keyword evidence="1" id="KW-0732">Signal</keyword>
<dbReference type="PROSITE" id="PS51257">
    <property type="entry name" value="PROKAR_LIPOPROTEIN"/>
    <property type="match status" value="1"/>
</dbReference>
<protein>
    <submittedName>
        <fullName evidence="2">Uncharacterized protein</fullName>
    </submittedName>
</protein>
<feature type="signal peptide" evidence="1">
    <location>
        <begin position="1"/>
        <end position="32"/>
    </location>
</feature>
<dbReference type="InterPro" id="IPR011043">
    <property type="entry name" value="Gal_Oxase/kelch_b-propeller"/>
</dbReference>
<keyword evidence="3" id="KW-1185">Reference proteome</keyword>
<gene>
    <name evidence="2" type="ORF">MuYL_2255</name>
</gene>
<evidence type="ECO:0000313" key="3">
    <source>
        <dbReference type="Proteomes" id="UP000215002"/>
    </source>
</evidence>
<organism evidence="2 3">
    <name type="scientific">Mucilaginibacter xinganensis</name>
    <dbReference type="NCBI Taxonomy" id="1234841"/>
    <lineage>
        <taxon>Bacteria</taxon>
        <taxon>Pseudomonadati</taxon>
        <taxon>Bacteroidota</taxon>
        <taxon>Sphingobacteriia</taxon>
        <taxon>Sphingobacteriales</taxon>
        <taxon>Sphingobacteriaceae</taxon>
        <taxon>Mucilaginibacter</taxon>
    </lineage>
</organism>
<dbReference type="Proteomes" id="UP000215002">
    <property type="component" value="Chromosome"/>
</dbReference>
<dbReference type="AlphaFoldDB" id="A0A223NWR5"/>
<name>A0A223NWR5_9SPHI</name>